<evidence type="ECO:0000256" key="1">
    <source>
        <dbReference type="SAM" id="MobiDB-lite"/>
    </source>
</evidence>
<dbReference type="AlphaFoldDB" id="A0A179H865"/>
<reference evidence="2 3" key="1">
    <citation type="submission" date="2016-01" db="EMBL/GenBank/DDBJ databases">
        <title>Biosynthesis of antibiotic leucinostatins and their inhibition on Phytophthora in bio-control Purpureocillium lilacinum.</title>
        <authorList>
            <person name="Wang G."/>
            <person name="Liu Z."/>
            <person name="Lin R."/>
            <person name="Li E."/>
            <person name="Mao Z."/>
            <person name="Ling J."/>
            <person name="Yin W."/>
            <person name="Xie B."/>
        </authorList>
    </citation>
    <scope>NUCLEOTIDE SEQUENCE [LARGE SCALE GENOMIC DNA]</scope>
    <source>
        <strain evidence="2">PLBJ-1</strain>
    </source>
</reference>
<accession>A0A179H865</accession>
<protein>
    <submittedName>
        <fullName evidence="2">Uncharacterized protein</fullName>
    </submittedName>
</protein>
<organism evidence="2 3">
    <name type="scientific">Purpureocillium lilacinum</name>
    <name type="common">Paecilomyces lilacinus</name>
    <dbReference type="NCBI Taxonomy" id="33203"/>
    <lineage>
        <taxon>Eukaryota</taxon>
        <taxon>Fungi</taxon>
        <taxon>Dikarya</taxon>
        <taxon>Ascomycota</taxon>
        <taxon>Pezizomycotina</taxon>
        <taxon>Sordariomycetes</taxon>
        <taxon>Hypocreomycetidae</taxon>
        <taxon>Hypocreales</taxon>
        <taxon>Ophiocordycipitaceae</taxon>
        <taxon>Purpureocillium</taxon>
    </lineage>
</organism>
<dbReference type="EMBL" id="LSBH01000001">
    <property type="protein sequence ID" value="OAQ86337.1"/>
    <property type="molecule type" value="Genomic_DNA"/>
</dbReference>
<evidence type="ECO:0000313" key="2">
    <source>
        <dbReference type="EMBL" id="OAQ86337.1"/>
    </source>
</evidence>
<proteinExistence type="predicted"/>
<evidence type="ECO:0000313" key="3">
    <source>
        <dbReference type="Proteomes" id="UP000078240"/>
    </source>
</evidence>
<gene>
    <name evidence="2" type="ORF">VFPBJ_00377</name>
</gene>
<dbReference type="Proteomes" id="UP000078240">
    <property type="component" value="Unassembled WGS sequence"/>
</dbReference>
<feature type="region of interest" description="Disordered" evidence="1">
    <location>
        <begin position="100"/>
        <end position="127"/>
    </location>
</feature>
<name>A0A179H865_PURLI</name>
<comment type="caution">
    <text evidence="2">The sequence shown here is derived from an EMBL/GenBank/DDBJ whole genome shotgun (WGS) entry which is preliminary data.</text>
</comment>
<sequence>MVASFIFAGTSRAEAHVVVDGKWHPEHLWCGTQQLWWPVSRTYSIRHCAGCHIQAWARSRTTALARHNVGTPLRGRLWTQTPQSLALVAQKPLRWSACTAPSSSGHGVKGQTGLRRTWPLSSPQFPT</sequence>